<dbReference type="EMBL" id="CP002476">
    <property type="protein sequence ID" value="ADW07910.1"/>
    <property type="molecule type" value="Genomic_DNA"/>
</dbReference>
<dbReference type="Pfam" id="PF09250">
    <property type="entry name" value="Prim-Pol"/>
    <property type="match status" value="1"/>
</dbReference>
<dbReference type="SMART" id="SM00943">
    <property type="entry name" value="Prim-Pol"/>
    <property type="match status" value="1"/>
</dbReference>
<proteinExistence type="predicted"/>
<dbReference type="KEGG" id="sfa:Sfla_6596"/>
<reference evidence="2 3" key="1">
    <citation type="submission" date="2011-01" db="EMBL/GenBank/DDBJ databases">
        <title>Complete sequence of plasmid1 of Streptomyces flavogriseus ATCC 33331.</title>
        <authorList>
            <consortium name="US DOE Joint Genome Institute"/>
            <person name="Lucas S."/>
            <person name="Copeland A."/>
            <person name="Lapidus A."/>
            <person name="Cheng J.-F."/>
            <person name="Goodwin L."/>
            <person name="Pitluck S."/>
            <person name="Davenport K."/>
            <person name="Detter J.C."/>
            <person name="Han C."/>
            <person name="Tapia R."/>
            <person name="Land M."/>
            <person name="Hauser L."/>
            <person name="Kyrpides N."/>
            <person name="Ivanova N."/>
            <person name="Ovchinnikova G."/>
            <person name="Pagani I."/>
            <person name="Brumm P."/>
            <person name="Mead D."/>
            <person name="Woyke T."/>
        </authorList>
    </citation>
    <scope>NUCLEOTIDE SEQUENCE [LARGE SCALE GENOMIC DNA]</scope>
    <source>
        <strain evidence="3">ATCC 33331 / IAF-45CD</strain>
        <plasmid evidence="2 3">pSFLA01</plasmid>
    </source>
</reference>
<accession>A0A8D3WSI2</accession>
<evidence type="ECO:0000313" key="2">
    <source>
        <dbReference type="EMBL" id="ADW07910.1"/>
    </source>
</evidence>
<dbReference type="SUPFAM" id="SSF56747">
    <property type="entry name" value="Prim-pol domain"/>
    <property type="match status" value="1"/>
</dbReference>
<protein>
    <submittedName>
        <fullName evidence="2">Bifunctional DNA primase/polymerase</fullName>
    </submittedName>
</protein>
<evidence type="ECO:0000313" key="3">
    <source>
        <dbReference type="Proteomes" id="UP000002066"/>
    </source>
</evidence>
<dbReference type="AlphaFoldDB" id="A0A8D3WSI2"/>
<feature type="domain" description="DNA primase/polymerase bifunctional N-terminal" evidence="1">
    <location>
        <begin position="10"/>
        <end position="224"/>
    </location>
</feature>
<sequence>MPQPRPADVARWLAGRHWPVHPLAPGRKTPAANCEQCRVRSHEPSSCPCQARGLWCHGFHSATTDLARVEDWWSREPRAGVGVSCGPAHLVVLDVDAHAAPVPDRNRLLPGIPIPEQVDLAGLASGFDTLALLAAYRKEANPAEDETTLRVRTPSGGLHIWYVNTEPAVRYRSSTGSSPRTALAWQVDVRAHGGYIVAPTTRTSAGAYTPLGAVRDPAPLPAWLAAELRRTGHVIQTAPVPGPRPARVPRRPRTGAVQALLQPLIEAVRECATSAEGTSFTEKLNRAAYTAGGLAGAGYLNQSEARQELTEAAHYARPHQTRRSETIIDAALSAGASRPFHPKGLA</sequence>
<evidence type="ECO:0000259" key="1">
    <source>
        <dbReference type="SMART" id="SM00943"/>
    </source>
</evidence>
<gene>
    <name evidence="2" type="ORF">Sfla_6596</name>
</gene>
<dbReference type="InterPro" id="IPR015330">
    <property type="entry name" value="DNA_primase/pol_bifunc_N"/>
</dbReference>
<dbReference type="Proteomes" id="UP000002066">
    <property type="component" value="Plasmid pSFLA01"/>
</dbReference>
<dbReference type="CDD" id="cd04859">
    <property type="entry name" value="Prim_Pol"/>
    <property type="match status" value="1"/>
</dbReference>
<organism evidence="2 3">
    <name type="scientific">Streptomyces pratensis (strain ATCC 33331 / IAF-45CD)</name>
    <dbReference type="NCBI Taxonomy" id="591167"/>
    <lineage>
        <taxon>Bacteria</taxon>
        <taxon>Bacillati</taxon>
        <taxon>Actinomycetota</taxon>
        <taxon>Actinomycetes</taxon>
        <taxon>Kitasatosporales</taxon>
        <taxon>Streptomycetaceae</taxon>
        <taxon>Streptomyces</taxon>
    </lineage>
</organism>
<keyword evidence="2" id="KW-0614">Plasmid</keyword>
<geneLocation type="plasmid" evidence="2 3">
    <name>pSFLA01</name>
</geneLocation>
<name>A0A8D3WSI2_STRFA</name>